<accession>A0AAN5AM13</accession>
<evidence type="ECO:0000256" key="2">
    <source>
        <dbReference type="SAM" id="Phobius"/>
    </source>
</evidence>
<keyword evidence="2" id="KW-1133">Transmembrane helix</keyword>
<feature type="transmembrane region" description="Helical" evidence="2">
    <location>
        <begin position="58"/>
        <end position="76"/>
    </location>
</feature>
<dbReference type="AlphaFoldDB" id="A0AAN5AM13"/>
<keyword evidence="2" id="KW-0472">Membrane</keyword>
<keyword evidence="1" id="KW-0175">Coiled coil</keyword>
<evidence type="ECO:0000313" key="3">
    <source>
        <dbReference type="EMBL" id="GJM63909.1"/>
    </source>
</evidence>
<dbReference type="RefSeq" id="WP_338239005.1">
    <property type="nucleotide sequence ID" value="NZ_BQKE01000003.1"/>
</dbReference>
<comment type="caution">
    <text evidence="3">The sequence shown here is derived from an EMBL/GenBank/DDBJ whole genome shotgun (WGS) entry which is preliminary data.</text>
</comment>
<reference evidence="3 4" key="1">
    <citation type="submission" date="2021-12" db="EMBL/GenBank/DDBJ databases">
        <title>Genome sequencing of bacteria with rrn-lacking chromosome and rrn-plasmid.</title>
        <authorList>
            <person name="Anda M."/>
            <person name="Iwasaki W."/>
        </authorList>
    </citation>
    <scope>NUCLEOTIDE SEQUENCE [LARGE SCALE GENOMIC DNA]</scope>
    <source>
        <strain evidence="3 4">NBRC 15940</strain>
    </source>
</reference>
<evidence type="ECO:0000256" key="1">
    <source>
        <dbReference type="SAM" id="Coils"/>
    </source>
</evidence>
<evidence type="ECO:0000313" key="4">
    <source>
        <dbReference type="Proteomes" id="UP001310022"/>
    </source>
</evidence>
<organism evidence="3 4">
    <name type="scientific">Persicobacter diffluens</name>
    <dbReference type="NCBI Taxonomy" id="981"/>
    <lineage>
        <taxon>Bacteria</taxon>
        <taxon>Pseudomonadati</taxon>
        <taxon>Bacteroidota</taxon>
        <taxon>Cytophagia</taxon>
        <taxon>Cytophagales</taxon>
        <taxon>Persicobacteraceae</taxon>
        <taxon>Persicobacter</taxon>
    </lineage>
</organism>
<dbReference type="Proteomes" id="UP001310022">
    <property type="component" value="Unassembled WGS sequence"/>
</dbReference>
<feature type="coiled-coil region" evidence="1">
    <location>
        <begin position="84"/>
        <end position="111"/>
    </location>
</feature>
<keyword evidence="4" id="KW-1185">Reference proteome</keyword>
<feature type="transmembrane region" description="Helical" evidence="2">
    <location>
        <begin position="35"/>
        <end position="52"/>
    </location>
</feature>
<name>A0AAN5AM13_9BACT</name>
<proteinExistence type="predicted"/>
<dbReference type="EMBL" id="BQKE01000003">
    <property type="protein sequence ID" value="GJM63909.1"/>
    <property type="molecule type" value="Genomic_DNA"/>
</dbReference>
<gene>
    <name evidence="3" type="ORF">PEDI_44610</name>
</gene>
<protein>
    <submittedName>
        <fullName evidence="3">Uncharacterized protein</fullName>
    </submittedName>
</protein>
<keyword evidence="2" id="KW-0812">Transmembrane</keyword>
<sequence>MNNSAERHLQTVEQVLHDLSVKIQAAEWTLKNIRLMAWPSILLCLLLASGLWHFSNYSVLVGIYALNLGLIFPYLIKITMDRIVQKTEKKLANMKEGVRIYEEKKKRFQKALHH</sequence>